<comment type="subcellular location">
    <subcellularLocation>
        <location evidence="1">Membrane</location>
        <topology evidence="1">Multi-pass membrane protein</topology>
    </subcellularLocation>
</comment>
<keyword evidence="9" id="KW-1185">Reference proteome</keyword>
<feature type="transmembrane region" description="Helical" evidence="6">
    <location>
        <begin position="410"/>
        <end position="427"/>
    </location>
</feature>
<dbReference type="InterPro" id="IPR011701">
    <property type="entry name" value="MFS"/>
</dbReference>
<feature type="transmembrane region" description="Helical" evidence="6">
    <location>
        <begin position="116"/>
        <end position="137"/>
    </location>
</feature>
<feature type="transmembrane region" description="Helical" evidence="6">
    <location>
        <begin position="214"/>
        <end position="234"/>
    </location>
</feature>
<dbReference type="PANTHER" id="PTHR43791">
    <property type="entry name" value="PERMEASE-RELATED"/>
    <property type="match status" value="1"/>
</dbReference>
<sequence length="540" mass="59912">MSQLPPADDKYTKSDHVEDCNNVTIIDDFQVLGLAADDANFYREFSAERRKKVLRKVREQADTLGLSIDVGRARKKLTFLQVDIRLVPMLSILYLVSHLDRANIGNAKIAGLTDDLGLSGIQYNIALSLFFIPYVLLEVPSNMLLKNFARPSVYLGILVICWGIIMTLTGVVQNFGGLLAVRILLGIFEAGFFPGAVFLCSFWYMPRDLATRIAVFYCASALSGAFSGLLAAGIAKMDGIGGYHGWRWIFLLEGLATVVLGVLCFFLLIDAPRFSGKWLDPEEIRYLELQHVIKEGGAFKDEKKKTSWKDVRAVMLNWRMYLLAYILLCQSACSYGTKFTLPTITRGMGFQNTNAQLMTVPPYVAGAISAIFFSKLSDRFYWRMPFVVAPLLLVVIGYAIIIGLHGELEANLGPGFFAIILTCMGIYPTHPATTSWTMNNLAPSSRRAIGSAFNICVGNIGGIIGSYMYLDREDPTYPTGFGLSLAFGGSALLAAVVLEVSFMWANRRKDALSEVDVRERYSDEQLLEMGDESPLFKYTL</sequence>
<dbReference type="InterPro" id="IPR036259">
    <property type="entry name" value="MFS_trans_sf"/>
</dbReference>
<dbReference type="Proteomes" id="UP001141434">
    <property type="component" value="Unassembled WGS sequence"/>
</dbReference>
<reference evidence="8" key="2">
    <citation type="journal article" date="2023" name="IMA Fungus">
        <title>Comparative genomic study of the Penicillium genus elucidates a diverse pangenome and 15 lateral gene transfer events.</title>
        <authorList>
            <person name="Petersen C."/>
            <person name="Sorensen T."/>
            <person name="Nielsen M.R."/>
            <person name="Sondergaard T.E."/>
            <person name="Sorensen J.L."/>
            <person name="Fitzpatrick D.A."/>
            <person name="Frisvad J.C."/>
            <person name="Nielsen K.L."/>
        </authorList>
    </citation>
    <scope>NUCLEOTIDE SEQUENCE</scope>
    <source>
        <strain evidence="8">IBT 34128</strain>
    </source>
</reference>
<keyword evidence="3 6" id="KW-0812">Transmembrane</keyword>
<evidence type="ECO:0000256" key="5">
    <source>
        <dbReference type="ARBA" id="ARBA00023136"/>
    </source>
</evidence>
<evidence type="ECO:0000256" key="1">
    <source>
        <dbReference type="ARBA" id="ARBA00004141"/>
    </source>
</evidence>
<reference evidence="8" key="1">
    <citation type="submission" date="2022-11" db="EMBL/GenBank/DDBJ databases">
        <authorList>
            <person name="Petersen C."/>
        </authorList>
    </citation>
    <scope>NUCLEOTIDE SEQUENCE</scope>
    <source>
        <strain evidence="8">IBT 34128</strain>
    </source>
</reference>
<organism evidence="8 9">
    <name type="scientific">Penicillium alfredii</name>
    <dbReference type="NCBI Taxonomy" id="1506179"/>
    <lineage>
        <taxon>Eukaryota</taxon>
        <taxon>Fungi</taxon>
        <taxon>Dikarya</taxon>
        <taxon>Ascomycota</taxon>
        <taxon>Pezizomycotina</taxon>
        <taxon>Eurotiomycetes</taxon>
        <taxon>Eurotiomycetidae</taxon>
        <taxon>Eurotiales</taxon>
        <taxon>Aspergillaceae</taxon>
        <taxon>Penicillium</taxon>
    </lineage>
</organism>
<feature type="transmembrane region" description="Helical" evidence="6">
    <location>
        <begin position="246"/>
        <end position="269"/>
    </location>
</feature>
<feature type="transmembrane region" description="Helical" evidence="6">
    <location>
        <begin position="386"/>
        <end position="404"/>
    </location>
</feature>
<keyword evidence="4 6" id="KW-1133">Transmembrane helix</keyword>
<evidence type="ECO:0000256" key="3">
    <source>
        <dbReference type="ARBA" id="ARBA00022692"/>
    </source>
</evidence>
<dbReference type="AlphaFoldDB" id="A0A9W9F8H1"/>
<evidence type="ECO:0000313" key="8">
    <source>
        <dbReference type="EMBL" id="KAJ5095556.1"/>
    </source>
</evidence>
<evidence type="ECO:0000259" key="7">
    <source>
        <dbReference type="PROSITE" id="PS50850"/>
    </source>
</evidence>
<evidence type="ECO:0000256" key="6">
    <source>
        <dbReference type="SAM" id="Phobius"/>
    </source>
</evidence>
<feature type="transmembrane region" description="Helical" evidence="6">
    <location>
        <begin position="448"/>
        <end position="469"/>
    </location>
</feature>
<proteinExistence type="predicted"/>
<evidence type="ECO:0000313" key="9">
    <source>
        <dbReference type="Proteomes" id="UP001141434"/>
    </source>
</evidence>
<dbReference type="OrthoDB" id="2962993at2759"/>
<feature type="transmembrane region" description="Helical" evidence="6">
    <location>
        <begin position="318"/>
        <end position="337"/>
    </location>
</feature>
<dbReference type="PANTHER" id="PTHR43791:SF54">
    <property type="entry name" value="MAJOR FACILITATOR SUPERFAMILY (MFS) PROFILE DOMAIN-CONTAINING PROTEIN-RELATED"/>
    <property type="match status" value="1"/>
</dbReference>
<feature type="transmembrane region" description="Helical" evidence="6">
    <location>
        <begin position="179"/>
        <end position="202"/>
    </location>
</feature>
<gene>
    <name evidence="8" type="ORF">NUU61_004912</name>
</gene>
<feature type="domain" description="Major facilitator superfamily (MFS) profile" evidence="7">
    <location>
        <begin position="86"/>
        <end position="509"/>
    </location>
</feature>
<name>A0A9W9F8H1_9EURO</name>
<dbReference type="RefSeq" id="XP_056511107.1">
    <property type="nucleotide sequence ID" value="XM_056655494.1"/>
</dbReference>
<dbReference type="Pfam" id="PF07690">
    <property type="entry name" value="MFS_1"/>
    <property type="match status" value="1"/>
</dbReference>
<dbReference type="FunFam" id="1.20.1250.20:FF:000364">
    <property type="entry name" value="MFS general substrate transporter"/>
    <property type="match status" value="1"/>
</dbReference>
<keyword evidence="2" id="KW-0813">Transport</keyword>
<dbReference type="EMBL" id="JAPMSZ010000007">
    <property type="protein sequence ID" value="KAJ5095556.1"/>
    <property type="molecule type" value="Genomic_DNA"/>
</dbReference>
<dbReference type="SUPFAM" id="SSF103473">
    <property type="entry name" value="MFS general substrate transporter"/>
    <property type="match status" value="1"/>
</dbReference>
<dbReference type="Gene3D" id="1.20.1250.20">
    <property type="entry name" value="MFS general substrate transporter like domains"/>
    <property type="match status" value="2"/>
</dbReference>
<dbReference type="GO" id="GO:0016020">
    <property type="term" value="C:membrane"/>
    <property type="evidence" value="ECO:0007669"/>
    <property type="project" value="UniProtKB-SubCell"/>
</dbReference>
<dbReference type="PROSITE" id="PS50850">
    <property type="entry name" value="MFS"/>
    <property type="match status" value="1"/>
</dbReference>
<dbReference type="FunFam" id="1.20.1250.20:FF:000034">
    <property type="entry name" value="MFS general substrate transporter"/>
    <property type="match status" value="1"/>
</dbReference>
<keyword evidence="5 6" id="KW-0472">Membrane</keyword>
<dbReference type="GeneID" id="81394662"/>
<feature type="transmembrane region" description="Helical" evidence="6">
    <location>
        <begin position="357"/>
        <end position="374"/>
    </location>
</feature>
<accession>A0A9W9F8H1</accession>
<comment type="caution">
    <text evidence="8">The sequence shown here is derived from an EMBL/GenBank/DDBJ whole genome shotgun (WGS) entry which is preliminary data.</text>
</comment>
<evidence type="ECO:0000256" key="2">
    <source>
        <dbReference type="ARBA" id="ARBA00022448"/>
    </source>
</evidence>
<dbReference type="GO" id="GO:0022857">
    <property type="term" value="F:transmembrane transporter activity"/>
    <property type="evidence" value="ECO:0007669"/>
    <property type="project" value="InterPro"/>
</dbReference>
<feature type="transmembrane region" description="Helical" evidence="6">
    <location>
        <begin position="153"/>
        <end position="173"/>
    </location>
</feature>
<feature type="transmembrane region" description="Helical" evidence="6">
    <location>
        <begin position="481"/>
        <end position="505"/>
    </location>
</feature>
<protein>
    <recommendedName>
        <fullName evidence="7">Major facilitator superfamily (MFS) profile domain-containing protein</fullName>
    </recommendedName>
</protein>
<dbReference type="InterPro" id="IPR020846">
    <property type="entry name" value="MFS_dom"/>
</dbReference>
<evidence type="ECO:0000256" key="4">
    <source>
        <dbReference type="ARBA" id="ARBA00022989"/>
    </source>
</evidence>